<name>A0A0G0Z2F6_UNCKA</name>
<keyword evidence="6 9" id="KW-1133">Transmembrane helix</keyword>
<proteinExistence type="inferred from homology"/>
<protein>
    <recommendedName>
        <fullName evidence="9">Sec-independent protein translocase protein TatA</fullName>
    </recommendedName>
</protein>
<dbReference type="GO" id="GO:0008320">
    <property type="term" value="F:protein transmembrane transporter activity"/>
    <property type="evidence" value="ECO:0007669"/>
    <property type="project" value="UniProtKB-UniRule"/>
</dbReference>
<dbReference type="PANTHER" id="PTHR42982:SF1">
    <property type="entry name" value="SEC-INDEPENDENT PROTEIN TRANSLOCASE PROTEIN TATA"/>
    <property type="match status" value="1"/>
</dbReference>
<comment type="subunit">
    <text evidence="9">Forms a complex with TatC.</text>
</comment>
<comment type="function">
    <text evidence="9">Part of the twin-arginine translocation (Tat) system that transports large folded proteins containing a characteristic twin-arginine motif in their signal peptide across membranes. TatA could form the protein-conducting channel of the Tat system.</text>
</comment>
<dbReference type="EMBL" id="LCBF01000014">
    <property type="protein sequence ID" value="KKS07053.1"/>
    <property type="molecule type" value="Genomic_DNA"/>
</dbReference>
<organism evidence="10 11">
    <name type="scientific">candidate division WWE3 bacterium GW2011_GWE1_41_27</name>
    <dbReference type="NCBI Taxonomy" id="1619131"/>
    <lineage>
        <taxon>Bacteria</taxon>
        <taxon>Katanobacteria</taxon>
    </lineage>
</organism>
<keyword evidence="2 9" id="KW-0813">Transport</keyword>
<dbReference type="GO" id="GO:0043953">
    <property type="term" value="P:protein transport by the Tat complex"/>
    <property type="evidence" value="ECO:0007669"/>
    <property type="project" value="UniProtKB-UniRule"/>
</dbReference>
<gene>
    <name evidence="9" type="primary">tatA</name>
    <name evidence="10" type="ORF">UU59_C0014G0013</name>
</gene>
<dbReference type="HAMAP" id="MF_00236">
    <property type="entry name" value="TatA_E"/>
    <property type="match status" value="1"/>
</dbReference>
<dbReference type="PANTHER" id="PTHR42982">
    <property type="entry name" value="SEC-INDEPENDENT PROTEIN TRANSLOCASE PROTEIN TATA"/>
    <property type="match status" value="1"/>
</dbReference>
<dbReference type="Proteomes" id="UP000034544">
    <property type="component" value="Unassembled WGS sequence"/>
</dbReference>
<evidence type="ECO:0000256" key="5">
    <source>
        <dbReference type="ARBA" id="ARBA00022927"/>
    </source>
</evidence>
<dbReference type="Gene3D" id="1.20.5.3310">
    <property type="match status" value="1"/>
</dbReference>
<evidence type="ECO:0000313" key="11">
    <source>
        <dbReference type="Proteomes" id="UP000034544"/>
    </source>
</evidence>
<dbReference type="GO" id="GO:0033281">
    <property type="term" value="C:TAT protein transport complex"/>
    <property type="evidence" value="ECO:0007669"/>
    <property type="project" value="UniProtKB-UniRule"/>
</dbReference>
<evidence type="ECO:0000256" key="8">
    <source>
        <dbReference type="ARBA" id="ARBA00023136"/>
    </source>
</evidence>
<comment type="similarity">
    <text evidence="9">Belongs to the TatA/E family.</text>
</comment>
<sequence>MFGIGTQELLLVLLIVLVLFGSTKLPQLARGIGQFINELRKGLKGIDDKETPKSDKQ</sequence>
<evidence type="ECO:0000256" key="7">
    <source>
        <dbReference type="ARBA" id="ARBA00023010"/>
    </source>
</evidence>
<reference evidence="10 11" key="1">
    <citation type="journal article" date="2015" name="Nature">
        <title>rRNA introns, odd ribosomes, and small enigmatic genomes across a large radiation of phyla.</title>
        <authorList>
            <person name="Brown C.T."/>
            <person name="Hug L.A."/>
            <person name="Thomas B.C."/>
            <person name="Sharon I."/>
            <person name="Castelle C.J."/>
            <person name="Singh A."/>
            <person name="Wilkins M.J."/>
            <person name="Williams K.H."/>
            <person name="Banfield J.F."/>
        </authorList>
    </citation>
    <scope>NUCLEOTIDE SEQUENCE [LARGE SCALE GENOMIC DNA]</scope>
</reference>
<accession>A0A0G0Z2F6</accession>
<dbReference type="Pfam" id="PF02416">
    <property type="entry name" value="TatA_B_E"/>
    <property type="match status" value="1"/>
</dbReference>
<evidence type="ECO:0000313" key="10">
    <source>
        <dbReference type="EMBL" id="KKS07053.1"/>
    </source>
</evidence>
<dbReference type="InterPro" id="IPR006312">
    <property type="entry name" value="TatA/E"/>
</dbReference>
<keyword evidence="5 9" id="KW-0653">Protein transport</keyword>
<evidence type="ECO:0000256" key="2">
    <source>
        <dbReference type="ARBA" id="ARBA00022448"/>
    </source>
</evidence>
<keyword evidence="8 9" id="KW-0472">Membrane</keyword>
<evidence type="ECO:0000256" key="6">
    <source>
        <dbReference type="ARBA" id="ARBA00022989"/>
    </source>
</evidence>
<evidence type="ECO:0000256" key="4">
    <source>
        <dbReference type="ARBA" id="ARBA00022692"/>
    </source>
</evidence>
<keyword evidence="4 9" id="KW-0812">Transmembrane</keyword>
<evidence type="ECO:0000256" key="3">
    <source>
        <dbReference type="ARBA" id="ARBA00022475"/>
    </source>
</evidence>
<dbReference type="PRINTS" id="PR01506">
    <property type="entry name" value="TATBPROTEIN"/>
</dbReference>
<comment type="subcellular location">
    <subcellularLocation>
        <location evidence="1 9">Cell membrane</location>
        <topology evidence="1 9">Single-pass membrane protein</topology>
    </subcellularLocation>
</comment>
<keyword evidence="3 9" id="KW-1003">Cell membrane</keyword>
<comment type="caution">
    <text evidence="10">The sequence shown here is derived from an EMBL/GenBank/DDBJ whole genome shotgun (WGS) entry which is preliminary data.</text>
</comment>
<keyword evidence="7 9" id="KW-0811">Translocation</keyword>
<evidence type="ECO:0000256" key="9">
    <source>
        <dbReference type="HAMAP-Rule" id="MF_00236"/>
    </source>
</evidence>
<dbReference type="AlphaFoldDB" id="A0A0G0Z2F6"/>
<dbReference type="InterPro" id="IPR003369">
    <property type="entry name" value="TatA/B/E"/>
</dbReference>
<evidence type="ECO:0000256" key="1">
    <source>
        <dbReference type="ARBA" id="ARBA00004162"/>
    </source>
</evidence>